<accession>X0RYG6</accession>
<name>X0RYG6_9ZZZZ</name>
<dbReference type="GO" id="GO:0016020">
    <property type="term" value="C:membrane"/>
    <property type="evidence" value="ECO:0007669"/>
    <property type="project" value="UniProtKB-SubCell"/>
</dbReference>
<evidence type="ECO:0000256" key="1">
    <source>
        <dbReference type="ARBA" id="ARBA00004141"/>
    </source>
</evidence>
<evidence type="ECO:0000256" key="2">
    <source>
        <dbReference type="ARBA" id="ARBA00022692"/>
    </source>
</evidence>
<sequence length="170" mass="17837">MSESHMLLAGAAIIGGFVRGFAGFGGPMILIPVLNLFYPPVLSIWIMAVVDLASNVYLVPTAGKFAQPKIYVPLIVGSLLTMTLGIYALVLVDAVTMRRAICIAIILACCLLMSGWLFRGRLSSYAWGAVGAASGLVLGATLIAVVTSVFLNAASRDSQKTAQISLFGRA</sequence>
<reference evidence="6" key="1">
    <citation type="journal article" date="2014" name="Front. Microbiol.">
        <title>High frequency of phylogenetically diverse reductive dehalogenase-homologous genes in deep subseafloor sedimentary metagenomes.</title>
        <authorList>
            <person name="Kawai M."/>
            <person name="Futagami T."/>
            <person name="Toyoda A."/>
            <person name="Takaki Y."/>
            <person name="Nishi S."/>
            <person name="Hori S."/>
            <person name="Arai W."/>
            <person name="Tsubouchi T."/>
            <person name="Morono Y."/>
            <person name="Uchiyama I."/>
            <person name="Ito T."/>
            <person name="Fujiyama A."/>
            <person name="Inagaki F."/>
            <person name="Takami H."/>
        </authorList>
    </citation>
    <scope>NUCLEOTIDE SEQUENCE</scope>
    <source>
        <strain evidence="6">Expedition CK06-06</strain>
    </source>
</reference>
<protein>
    <submittedName>
        <fullName evidence="6">Uncharacterized protein</fullName>
    </submittedName>
</protein>
<keyword evidence="3 5" id="KW-1133">Transmembrane helix</keyword>
<dbReference type="InterPro" id="IPR002781">
    <property type="entry name" value="TM_pro_TauE-like"/>
</dbReference>
<comment type="caution">
    <text evidence="6">The sequence shown here is derived from an EMBL/GenBank/DDBJ whole genome shotgun (WGS) entry which is preliminary data.</text>
</comment>
<organism evidence="6">
    <name type="scientific">marine sediment metagenome</name>
    <dbReference type="NCBI Taxonomy" id="412755"/>
    <lineage>
        <taxon>unclassified sequences</taxon>
        <taxon>metagenomes</taxon>
        <taxon>ecological metagenomes</taxon>
    </lineage>
</organism>
<feature type="transmembrane region" description="Helical" evidence="5">
    <location>
        <begin position="6"/>
        <end position="24"/>
    </location>
</feature>
<evidence type="ECO:0000256" key="5">
    <source>
        <dbReference type="SAM" id="Phobius"/>
    </source>
</evidence>
<feature type="transmembrane region" description="Helical" evidence="5">
    <location>
        <begin position="99"/>
        <end position="118"/>
    </location>
</feature>
<keyword evidence="4 5" id="KW-0472">Membrane</keyword>
<feature type="transmembrane region" description="Helical" evidence="5">
    <location>
        <begin position="36"/>
        <end position="58"/>
    </location>
</feature>
<keyword evidence="2 5" id="KW-0812">Transmembrane</keyword>
<evidence type="ECO:0000256" key="4">
    <source>
        <dbReference type="ARBA" id="ARBA00023136"/>
    </source>
</evidence>
<proteinExistence type="predicted"/>
<dbReference type="AlphaFoldDB" id="X0RYG6"/>
<evidence type="ECO:0000256" key="3">
    <source>
        <dbReference type="ARBA" id="ARBA00022989"/>
    </source>
</evidence>
<dbReference type="Pfam" id="PF01925">
    <property type="entry name" value="TauE"/>
    <property type="match status" value="1"/>
</dbReference>
<gene>
    <name evidence="6" type="ORF">S01H1_05481</name>
</gene>
<dbReference type="EMBL" id="BARS01002856">
    <property type="protein sequence ID" value="GAF73858.1"/>
    <property type="molecule type" value="Genomic_DNA"/>
</dbReference>
<feature type="transmembrane region" description="Helical" evidence="5">
    <location>
        <begin position="70"/>
        <end position="92"/>
    </location>
</feature>
<feature type="transmembrane region" description="Helical" evidence="5">
    <location>
        <begin position="124"/>
        <end position="151"/>
    </location>
</feature>
<comment type="subcellular location">
    <subcellularLocation>
        <location evidence="1">Membrane</location>
        <topology evidence="1">Multi-pass membrane protein</topology>
    </subcellularLocation>
</comment>
<evidence type="ECO:0000313" key="6">
    <source>
        <dbReference type="EMBL" id="GAF73858.1"/>
    </source>
</evidence>